<gene>
    <name evidence="3" type="ORF">JFP838_06770</name>
</gene>
<feature type="domain" description="Siphovirus-type tail component C-terminal" evidence="2">
    <location>
        <begin position="137"/>
        <end position="232"/>
    </location>
</feature>
<reference evidence="3 4" key="1">
    <citation type="journal article" date="2016" name="PLoS ONE">
        <title>Plasmid Characterization and Chromosome Analysis of Two netF+ Clostridium perfringens Isolates Associated with Foal and Canine Necrotizing Enteritis.</title>
        <authorList>
            <person name="Mehdizadeh Gohari I."/>
            <person name="Kropinski A.M."/>
            <person name="Weese S.J."/>
            <person name="Parreira V.R."/>
            <person name="Whitehead A.E."/>
            <person name="Boerlin P."/>
            <person name="Prescott J.F."/>
        </authorList>
    </citation>
    <scope>NUCLEOTIDE SEQUENCE [LARGE SCALE GENOMIC DNA]</scope>
    <source>
        <strain evidence="3 4">JP838</strain>
    </source>
</reference>
<dbReference type="InterPro" id="IPR008841">
    <property type="entry name" value="Siphovirus-type_tail_N"/>
</dbReference>
<dbReference type="Gene3D" id="2.60.120.860">
    <property type="match status" value="1"/>
</dbReference>
<dbReference type="InterPro" id="IPR054738">
    <property type="entry name" value="Siphovirus-type_tail_C"/>
</dbReference>
<dbReference type="EMBL" id="CP010994">
    <property type="protein sequence ID" value="AMN35466.1"/>
    <property type="molecule type" value="Genomic_DNA"/>
</dbReference>
<feature type="domain" description="Siphovirus-type tail component RIFT-related" evidence="1">
    <location>
        <begin position="8"/>
        <end position="111"/>
    </location>
</feature>
<dbReference type="Proteomes" id="UP000070260">
    <property type="component" value="Chromosome"/>
</dbReference>
<organism evidence="3 4">
    <name type="scientific">Clostridium perfringens</name>
    <dbReference type="NCBI Taxonomy" id="1502"/>
    <lineage>
        <taxon>Bacteria</taxon>
        <taxon>Bacillati</taxon>
        <taxon>Bacillota</taxon>
        <taxon>Clostridia</taxon>
        <taxon>Eubacteriales</taxon>
        <taxon>Clostridiaceae</taxon>
        <taxon>Clostridium</taxon>
    </lineage>
</organism>
<dbReference type="Pfam" id="PF05709">
    <property type="entry name" value="Sipho_tail"/>
    <property type="match status" value="1"/>
</dbReference>
<evidence type="ECO:0000259" key="2">
    <source>
        <dbReference type="Pfam" id="PF22768"/>
    </source>
</evidence>
<evidence type="ECO:0000313" key="3">
    <source>
        <dbReference type="EMBL" id="AMN35466.1"/>
    </source>
</evidence>
<evidence type="ECO:0008006" key="5">
    <source>
        <dbReference type="Google" id="ProtNLM"/>
    </source>
</evidence>
<sequence>MLSLYFNNIRIPDWVKVTNITEDILPTLEATKYKTKLGEKKITIDFKFKRNKLIDHKRKTELLTWLKGDNFKLNKLILPNRIDFYYMAKVTNLSSISGTIRKGEGSIEFTCFNYQEIQANEIKLNITDTTEKIINYTGSEDVYPDFIFKVISTCDKIKIRDGNSNFLEFNNSFNKGDILEITQSTNKVMLNNSLNMQIWHLKSKRIKFIPGLNSLKLESGNVEVTVKWNNKYL</sequence>
<dbReference type="InterPro" id="IPR006520">
    <property type="entry name" value="Dit_BPSPP_N"/>
</dbReference>
<evidence type="ECO:0000313" key="4">
    <source>
        <dbReference type="Proteomes" id="UP000070260"/>
    </source>
</evidence>
<dbReference type="PATRIC" id="fig|1502.177.peg.1379"/>
<name>A0A127EHM1_CLOPF</name>
<protein>
    <recommendedName>
        <fullName evidence="5">Phage tail protein</fullName>
    </recommendedName>
</protein>
<dbReference type="AlphaFoldDB" id="A0A127EHM1"/>
<proteinExistence type="predicted"/>
<evidence type="ECO:0000259" key="1">
    <source>
        <dbReference type="Pfam" id="PF05709"/>
    </source>
</evidence>
<dbReference type="Pfam" id="PF22768">
    <property type="entry name" value="SPP1_Dit"/>
    <property type="match status" value="1"/>
</dbReference>
<dbReference type="Gene3D" id="2.40.30.200">
    <property type="match status" value="1"/>
</dbReference>
<dbReference type="NCBIfam" id="TIGR01633">
    <property type="entry name" value="phi3626_gp14_N"/>
    <property type="match status" value="1"/>
</dbReference>
<accession>A0A127EHM1</accession>
<dbReference type="RefSeq" id="WP_061427600.1">
    <property type="nucleotide sequence ID" value="NZ_CATNZO010000001.1"/>
</dbReference>